<comment type="caution">
    <text evidence="3">The sequence shown here is derived from an EMBL/GenBank/DDBJ whole genome shotgun (WGS) entry which is preliminary data.</text>
</comment>
<dbReference type="SUPFAM" id="SSF82153">
    <property type="entry name" value="FAS1 domain"/>
    <property type="match status" value="1"/>
</dbReference>
<dbReference type="RefSeq" id="WP_344949597.1">
    <property type="nucleotide sequence ID" value="NZ_BAABDC010000006.1"/>
</dbReference>
<dbReference type="PROSITE" id="PS50213">
    <property type="entry name" value="FAS1"/>
    <property type="match status" value="1"/>
</dbReference>
<dbReference type="Gene3D" id="2.30.180.10">
    <property type="entry name" value="FAS1 domain"/>
    <property type="match status" value="1"/>
</dbReference>
<evidence type="ECO:0000256" key="1">
    <source>
        <dbReference type="SAM" id="SignalP"/>
    </source>
</evidence>
<reference evidence="4" key="1">
    <citation type="journal article" date="2019" name="Int. J. Syst. Evol. Microbiol.">
        <title>The Global Catalogue of Microorganisms (GCM) 10K type strain sequencing project: providing services to taxonomists for standard genome sequencing and annotation.</title>
        <authorList>
            <consortium name="The Broad Institute Genomics Platform"/>
            <consortium name="The Broad Institute Genome Sequencing Center for Infectious Disease"/>
            <person name="Wu L."/>
            <person name="Ma J."/>
        </authorList>
    </citation>
    <scope>NUCLEOTIDE SEQUENCE [LARGE SCALE GENOMIC DNA]</scope>
    <source>
        <strain evidence="4">JCM 17125</strain>
    </source>
</reference>
<dbReference type="Proteomes" id="UP001501468">
    <property type="component" value="Unassembled WGS sequence"/>
</dbReference>
<dbReference type="InterPro" id="IPR000782">
    <property type="entry name" value="FAS1_domain"/>
</dbReference>
<evidence type="ECO:0000313" key="3">
    <source>
        <dbReference type="EMBL" id="GAA3715548.1"/>
    </source>
</evidence>
<feature type="signal peptide" evidence="1">
    <location>
        <begin position="1"/>
        <end position="24"/>
    </location>
</feature>
<organism evidence="3 4">
    <name type="scientific">Terrabacter ginsenosidimutans</name>
    <dbReference type="NCBI Taxonomy" id="490575"/>
    <lineage>
        <taxon>Bacteria</taxon>
        <taxon>Bacillati</taxon>
        <taxon>Actinomycetota</taxon>
        <taxon>Actinomycetes</taxon>
        <taxon>Micrococcales</taxon>
        <taxon>Intrasporangiaceae</taxon>
        <taxon>Terrabacter</taxon>
    </lineage>
</organism>
<dbReference type="Pfam" id="PF02469">
    <property type="entry name" value="Fasciclin"/>
    <property type="match status" value="1"/>
</dbReference>
<feature type="chain" id="PRO_5045077381" description="FAS1 domain-containing protein" evidence="1">
    <location>
        <begin position="25"/>
        <end position="226"/>
    </location>
</feature>
<dbReference type="InterPro" id="IPR036378">
    <property type="entry name" value="FAS1_dom_sf"/>
</dbReference>
<keyword evidence="4" id="KW-1185">Reference proteome</keyword>
<dbReference type="EMBL" id="BAABDC010000006">
    <property type="protein sequence ID" value="GAA3715548.1"/>
    <property type="molecule type" value="Genomic_DNA"/>
</dbReference>
<sequence>MKKRHLVPVVAALAGALAVPAAVAAPAAPAASTTSTTSTVSSTTGTRSLASVLLADGNRFDRNWYDYDIVTEAVLAVLAAKPDSPVGLLTRGEVPLTAFLPNDRAFQVLAADLTGRWYDKESQVFDALAGAVGTDALEAVLLYHVVPGAPITSRDALRSDSASLATALPGASITVDVLSRWLRLIRLVDNDRNDADPLVNPRALDLNKGNRQIAHGLVLVLRPKDL</sequence>
<accession>A0ABP7E7X9</accession>
<feature type="domain" description="FAS1" evidence="2">
    <location>
        <begin position="33"/>
        <end position="225"/>
    </location>
</feature>
<gene>
    <name evidence="3" type="ORF">GCM10022399_35230</name>
</gene>
<evidence type="ECO:0000313" key="4">
    <source>
        <dbReference type="Proteomes" id="UP001501468"/>
    </source>
</evidence>
<protein>
    <recommendedName>
        <fullName evidence="2">FAS1 domain-containing protein</fullName>
    </recommendedName>
</protein>
<name>A0ABP7E7X9_9MICO</name>
<keyword evidence="1" id="KW-0732">Signal</keyword>
<evidence type="ECO:0000259" key="2">
    <source>
        <dbReference type="PROSITE" id="PS50213"/>
    </source>
</evidence>
<proteinExistence type="predicted"/>